<dbReference type="AlphaFoldDB" id="A0A6G1CNZ5"/>
<keyword evidence="3" id="KW-1185">Reference proteome</keyword>
<name>A0A6G1CNZ5_9ORYZ</name>
<proteinExistence type="predicted"/>
<accession>A0A6G1CNZ5</accession>
<sequence length="120" mass="13071">MPWTRTPRSSARKLRSPAPLYRCRHTHHRSAPCSSSRAPTGDRCCAGSNDPRRADVAEGGPGIAVCSAAQHLPEPLSESPNPLAAYLVRTPNPATTQSEPPAQPLPRWWKVFTENPHSSN</sequence>
<evidence type="ECO:0000313" key="3">
    <source>
        <dbReference type="Proteomes" id="UP000479710"/>
    </source>
</evidence>
<protein>
    <submittedName>
        <fullName evidence="2">Uncharacterized protein</fullName>
    </submittedName>
</protein>
<evidence type="ECO:0000256" key="1">
    <source>
        <dbReference type="SAM" id="MobiDB-lite"/>
    </source>
</evidence>
<reference evidence="2 3" key="1">
    <citation type="submission" date="2019-11" db="EMBL/GenBank/DDBJ databases">
        <title>Whole genome sequence of Oryza granulata.</title>
        <authorList>
            <person name="Li W."/>
        </authorList>
    </citation>
    <scope>NUCLEOTIDE SEQUENCE [LARGE SCALE GENOMIC DNA]</scope>
    <source>
        <strain evidence="3">cv. Menghai</strain>
        <tissue evidence="2">Leaf</tissue>
    </source>
</reference>
<organism evidence="2 3">
    <name type="scientific">Oryza meyeriana var. granulata</name>
    <dbReference type="NCBI Taxonomy" id="110450"/>
    <lineage>
        <taxon>Eukaryota</taxon>
        <taxon>Viridiplantae</taxon>
        <taxon>Streptophyta</taxon>
        <taxon>Embryophyta</taxon>
        <taxon>Tracheophyta</taxon>
        <taxon>Spermatophyta</taxon>
        <taxon>Magnoliopsida</taxon>
        <taxon>Liliopsida</taxon>
        <taxon>Poales</taxon>
        <taxon>Poaceae</taxon>
        <taxon>BOP clade</taxon>
        <taxon>Oryzoideae</taxon>
        <taxon>Oryzeae</taxon>
        <taxon>Oryzinae</taxon>
        <taxon>Oryza</taxon>
        <taxon>Oryza meyeriana</taxon>
    </lineage>
</organism>
<feature type="region of interest" description="Disordered" evidence="1">
    <location>
        <begin position="25"/>
        <end position="48"/>
    </location>
</feature>
<gene>
    <name evidence="2" type="ORF">E2562_000246</name>
</gene>
<comment type="caution">
    <text evidence="2">The sequence shown here is derived from an EMBL/GenBank/DDBJ whole genome shotgun (WGS) entry which is preliminary data.</text>
</comment>
<dbReference type="Proteomes" id="UP000479710">
    <property type="component" value="Unassembled WGS sequence"/>
</dbReference>
<dbReference type="EMBL" id="SPHZ02000008">
    <property type="protein sequence ID" value="KAF0901363.1"/>
    <property type="molecule type" value="Genomic_DNA"/>
</dbReference>
<evidence type="ECO:0000313" key="2">
    <source>
        <dbReference type="EMBL" id="KAF0901363.1"/>
    </source>
</evidence>